<dbReference type="InterPro" id="IPR036249">
    <property type="entry name" value="Thioredoxin-like_sf"/>
</dbReference>
<dbReference type="InterPro" id="IPR013766">
    <property type="entry name" value="Thioredoxin_domain"/>
</dbReference>
<dbReference type="InParanoid" id="A0A1Z5JP02"/>
<proteinExistence type="predicted"/>
<dbReference type="OrthoDB" id="2121326at2759"/>
<dbReference type="EMBL" id="BDSP01000096">
    <property type="protein sequence ID" value="GAX15747.1"/>
    <property type="molecule type" value="Genomic_DNA"/>
</dbReference>
<feature type="domain" description="Thioredoxin" evidence="1">
    <location>
        <begin position="1"/>
        <end position="115"/>
    </location>
</feature>
<organism evidence="2 3">
    <name type="scientific">Fistulifera solaris</name>
    <name type="common">Oleaginous diatom</name>
    <dbReference type="NCBI Taxonomy" id="1519565"/>
    <lineage>
        <taxon>Eukaryota</taxon>
        <taxon>Sar</taxon>
        <taxon>Stramenopiles</taxon>
        <taxon>Ochrophyta</taxon>
        <taxon>Bacillariophyta</taxon>
        <taxon>Bacillariophyceae</taxon>
        <taxon>Bacillariophycidae</taxon>
        <taxon>Naviculales</taxon>
        <taxon>Naviculaceae</taxon>
        <taxon>Fistulifera</taxon>
    </lineage>
</organism>
<dbReference type="PROSITE" id="PS51352">
    <property type="entry name" value="THIOREDOXIN_2"/>
    <property type="match status" value="1"/>
</dbReference>
<evidence type="ECO:0000313" key="3">
    <source>
        <dbReference type="Proteomes" id="UP000198406"/>
    </source>
</evidence>
<protein>
    <submittedName>
        <fullName evidence="2">Thioredoxin 1</fullName>
    </submittedName>
</protein>
<evidence type="ECO:0000259" key="1">
    <source>
        <dbReference type="PROSITE" id="PS51352"/>
    </source>
</evidence>
<dbReference type="GO" id="GO:0015035">
    <property type="term" value="F:protein-disulfide reductase activity"/>
    <property type="evidence" value="ECO:0007669"/>
    <property type="project" value="TreeGrafter"/>
</dbReference>
<evidence type="ECO:0000313" key="2">
    <source>
        <dbReference type="EMBL" id="GAX15747.1"/>
    </source>
</evidence>
<dbReference type="SUPFAM" id="SSF52833">
    <property type="entry name" value="Thioredoxin-like"/>
    <property type="match status" value="1"/>
</dbReference>
<dbReference type="PANTHER" id="PTHR45663:SF11">
    <property type="entry name" value="GEO12009P1"/>
    <property type="match status" value="1"/>
</dbReference>
<dbReference type="Pfam" id="PF00085">
    <property type="entry name" value="Thioredoxin"/>
    <property type="match status" value="1"/>
</dbReference>
<name>A0A1Z5JP02_FISSO</name>
<dbReference type="GO" id="GO:0005737">
    <property type="term" value="C:cytoplasm"/>
    <property type="evidence" value="ECO:0007669"/>
    <property type="project" value="TreeGrafter"/>
</dbReference>
<accession>A0A1Z5JP02</accession>
<gene>
    <name evidence="2" type="ORF">FisN_3Lu199</name>
</gene>
<dbReference type="CDD" id="cd02947">
    <property type="entry name" value="TRX_family"/>
    <property type="match status" value="1"/>
</dbReference>
<dbReference type="AlphaFoldDB" id="A0A1Z5JP02"/>
<reference evidence="2 3" key="1">
    <citation type="journal article" date="2015" name="Plant Cell">
        <title>Oil accumulation by the oleaginous diatom Fistulifera solaris as revealed by the genome and transcriptome.</title>
        <authorList>
            <person name="Tanaka T."/>
            <person name="Maeda Y."/>
            <person name="Veluchamy A."/>
            <person name="Tanaka M."/>
            <person name="Abida H."/>
            <person name="Marechal E."/>
            <person name="Bowler C."/>
            <person name="Muto M."/>
            <person name="Sunaga Y."/>
            <person name="Tanaka M."/>
            <person name="Yoshino T."/>
            <person name="Taniguchi T."/>
            <person name="Fukuda Y."/>
            <person name="Nemoto M."/>
            <person name="Matsumoto M."/>
            <person name="Wong P.S."/>
            <person name="Aburatani S."/>
            <person name="Fujibuchi W."/>
        </authorList>
    </citation>
    <scope>NUCLEOTIDE SEQUENCE [LARGE SCALE GENOMIC DNA]</scope>
    <source>
        <strain evidence="2 3">JPCC DA0580</strain>
    </source>
</reference>
<dbReference type="Proteomes" id="UP000198406">
    <property type="component" value="Unassembled WGS sequence"/>
</dbReference>
<dbReference type="Gene3D" id="3.40.30.10">
    <property type="entry name" value="Glutaredoxin"/>
    <property type="match status" value="1"/>
</dbReference>
<sequence>MAVGKTGSKVIESPDQYAEMVSTSSKTRPVLIFWTAPWCGPCRLSAPVVKEVMKQFSGDIEVAEVCTDDLPEVASDAGIVSIPTIQLWYEGKLRDTIIGCVAKSVLATAVEKVLEDTTQQKKSL</sequence>
<dbReference type="PANTHER" id="PTHR45663">
    <property type="entry name" value="GEO12009P1"/>
    <property type="match status" value="1"/>
</dbReference>
<comment type="caution">
    <text evidence="2">The sequence shown here is derived from an EMBL/GenBank/DDBJ whole genome shotgun (WGS) entry which is preliminary data.</text>
</comment>
<keyword evidence="3" id="KW-1185">Reference proteome</keyword>